<feature type="region of interest" description="Disordered" evidence="1">
    <location>
        <begin position="400"/>
        <end position="453"/>
    </location>
</feature>
<accession>A0A835XL87</accession>
<feature type="transmembrane region" description="Helical" evidence="2">
    <location>
        <begin position="158"/>
        <end position="180"/>
    </location>
</feature>
<dbReference type="EMBL" id="JAEHOE010000141">
    <property type="protein sequence ID" value="KAG2484838.1"/>
    <property type="molecule type" value="Genomic_DNA"/>
</dbReference>
<feature type="region of interest" description="Disordered" evidence="1">
    <location>
        <begin position="654"/>
        <end position="749"/>
    </location>
</feature>
<reference evidence="4" key="1">
    <citation type="journal article" date="2020" name="bioRxiv">
        <title>Comparative genomics of Chlamydomonas.</title>
        <authorList>
            <person name="Craig R.J."/>
            <person name="Hasan A.R."/>
            <person name="Ness R.W."/>
            <person name="Keightley P.D."/>
        </authorList>
    </citation>
    <scope>NUCLEOTIDE SEQUENCE</scope>
    <source>
        <strain evidence="4">CCAP 11/70</strain>
    </source>
</reference>
<organism evidence="4 5">
    <name type="scientific">Edaphochlamys debaryana</name>
    <dbReference type="NCBI Taxonomy" id="47281"/>
    <lineage>
        <taxon>Eukaryota</taxon>
        <taxon>Viridiplantae</taxon>
        <taxon>Chlorophyta</taxon>
        <taxon>core chlorophytes</taxon>
        <taxon>Chlorophyceae</taxon>
        <taxon>CS clade</taxon>
        <taxon>Chlamydomonadales</taxon>
        <taxon>Chlamydomonadales incertae sedis</taxon>
        <taxon>Edaphochlamys</taxon>
    </lineage>
</organism>
<dbReference type="InterPro" id="IPR051681">
    <property type="entry name" value="Ser/Thr_Kinases-Pseudokinases"/>
</dbReference>
<dbReference type="GO" id="GO:0005524">
    <property type="term" value="F:ATP binding"/>
    <property type="evidence" value="ECO:0007669"/>
    <property type="project" value="InterPro"/>
</dbReference>
<dbReference type="Gene3D" id="3.30.200.20">
    <property type="entry name" value="Phosphorylase Kinase, domain 1"/>
    <property type="match status" value="1"/>
</dbReference>
<feature type="compositionally biased region" description="Basic and acidic residues" evidence="1">
    <location>
        <begin position="411"/>
        <end position="429"/>
    </location>
</feature>
<name>A0A835XL87_9CHLO</name>
<keyword evidence="2" id="KW-1133">Transmembrane helix</keyword>
<evidence type="ECO:0000313" key="4">
    <source>
        <dbReference type="EMBL" id="KAG2484838.1"/>
    </source>
</evidence>
<feature type="region of interest" description="Disordered" evidence="1">
    <location>
        <begin position="191"/>
        <end position="247"/>
    </location>
</feature>
<evidence type="ECO:0000256" key="2">
    <source>
        <dbReference type="SAM" id="Phobius"/>
    </source>
</evidence>
<proteinExistence type="predicted"/>
<protein>
    <recommendedName>
        <fullName evidence="3">Protein kinase domain-containing protein</fullName>
    </recommendedName>
</protein>
<dbReference type="PROSITE" id="PS50011">
    <property type="entry name" value="PROTEIN_KINASE_DOM"/>
    <property type="match status" value="1"/>
</dbReference>
<evidence type="ECO:0000313" key="5">
    <source>
        <dbReference type="Proteomes" id="UP000612055"/>
    </source>
</evidence>
<keyword evidence="2" id="KW-0812">Transmembrane</keyword>
<gene>
    <name evidence="4" type="ORF">HYH03_016404</name>
</gene>
<dbReference type="Gene3D" id="1.10.510.10">
    <property type="entry name" value="Transferase(Phosphotransferase) domain 1"/>
    <property type="match status" value="1"/>
</dbReference>
<feature type="compositionally biased region" description="Low complexity" evidence="1">
    <location>
        <begin position="206"/>
        <end position="219"/>
    </location>
</feature>
<dbReference type="InterPro" id="IPR000719">
    <property type="entry name" value="Prot_kinase_dom"/>
</dbReference>
<dbReference type="PANTHER" id="PTHR44329:SF214">
    <property type="entry name" value="PROTEIN KINASE DOMAIN-CONTAINING PROTEIN"/>
    <property type="match status" value="1"/>
</dbReference>
<dbReference type="InterPro" id="IPR011009">
    <property type="entry name" value="Kinase-like_dom_sf"/>
</dbReference>
<feature type="region of interest" description="Disordered" evidence="1">
    <location>
        <begin position="285"/>
        <end position="315"/>
    </location>
</feature>
<feature type="region of interest" description="Disordered" evidence="1">
    <location>
        <begin position="126"/>
        <end position="146"/>
    </location>
</feature>
<dbReference type="PROSITE" id="PS00108">
    <property type="entry name" value="PROTEIN_KINASE_ST"/>
    <property type="match status" value="1"/>
</dbReference>
<feature type="compositionally biased region" description="Polar residues" evidence="1">
    <location>
        <begin position="656"/>
        <end position="665"/>
    </location>
</feature>
<dbReference type="OrthoDB" id="546600at2759"/>
<keyword evidence="5" id="KW-1185">Reference proteome</keyword>
<sequence length="995" mass="104187">MIWVHRACLSPSIATEAAASALRPALVPGVQQLQPNFPQTGCVNDSAASTASRCFPLAVWYDSLVLYGANLDAYGQPQLTGFILSINLTLVKCEKVMDLDCIQRLGTLGCFYSLFPRKGNASLDAASPPVLAPPPPPLLQEATAGGGGGAGSSHAANIGALVGGIVGGLVLAAAAVLLMWRRRPLERSGCGAGVGPLVDAEKAQSGRRQSSSGHSGNSRSQHRASPPPVPLLSSSGVEGSNSRRGKEAAYELPFREVLAHSALDQDPITRATPLQRHIPLEVQMGPRGASVRPSSAPVMHRRSSVSSGPEGAPAPARGFPSLAESSTVLSAANGTVLVPSGEGPGAGAEPAEEETPGRVTLLPVVLGKGTFGRVVEGVWNEQRVAVKLLNLGLLADEQQQGLQGHAMPEQEQQHRPPAEAHQGRQRHELGLGLPGEGGQAQPPAQAGRQAQGQITENDGRMEELAWHGCTGAPEQQLEAQAQDALGTRPGSLLHLSMGAAAELNSLMAGSSSASACTTPRRPPPAPLAAPAWGLPAAPDGPCQVHDPAMSLAQGCACSPPSAFESAWDQARPGGPARTLWPPGHVMNGETYEAASPSASQLFGLRDNRPGRALGHRADSFQADTGWGSDQERHPALGGRAGACVLLTLGSGADTGTLGTSSQGKSASRGKGPSGGLMDRDDAAAPALDGEGPPRALGSPRRHLLAAVRAAPGGEQGAAADGESPEGGQFRAGHQQARQQPPRERDAARTQDALEAALRRTFLAEVEVLARIEHPNIVRLLAACVKPPQMCLVMERMDTSLDRVLYGRGPDGARKLLPLGTVVHIAMQVCSALAYLHPTIIHRDLKPGNVLLSNIDSPTPTVKLADFGLSRLQSTIRDTRHADAGTASYMAPETLNCCSRAITHHVDMYALGIIVWEMLAGRRPWEGLNVVQIAFTVGMINSRPSLCDLEPRRCPPRLKALIQGCWEADPMRRPAAYEAAKELMLLQSKLTNCDST</sequence>
<dbReference type="SUPFAM" id="SSF56112">
    <property type="entry name" value="Protein kinase-like (PK-like)"/>
    <property type="match status" value="1"/>
</dbReference>
<dbReference type="GO" id="GO:0004674">
    <property type="term" value="F:protein serine/threonine kinase activity"/>
    <property type="evidence" value="ECO:0007669"/>
    <property type="project" value="TreeGrafter"/>
</dbReference>
<dbReference type="Proteomes" id="UP000612055">
    <property type="component" value="Unassembled WGS sequence"/>
</dbReference>
<evidence type="ECO:0000259" key="3">
    <source>
        <dbReference type="PROSITE" id="PS50011"/>
    </source>
</evidence>
<feature type="compositionally biased region" description="Low complexity" evidence="1">
    <location>
        <begin position="439"/>
        <end position="453"/>
    </location>
</feature>
<dbReference type="InterPro" id="IPR008271">
    <property type="entry name" value="Ser/Thr_kinase_AS"/>
</dbReference>
<dbReference type="AlphaFoldDB" id="A0A835XL87"/>
<comment type="caution">
    <text evidence="4">The sequence shown here is derived from an EMBL/GenBank/DDBJ whole genome shotgun (WGS) entry which is preliminary data.</text>
</comment>
<dbReference type="Pfam" id="PF00069">
    <property type="entry name" value="Pkinase"/>
    <property type="match status" value="1"/>
</dbReference>
<keyword evidence="2" id="KW-0472">Membrane</keyword>
<dbReference type="SMART" id="SM00220">
    <property type="entry name" value="S_TKc"/>
    <property type="match status" value="1"/>
</dbReference>
<dbReference type="PANTHER" id="PTHR44329">
    <property type="entry name" value="SERINE/THREONINE-PROTEIN KINASE TNNI3K-RELATED"/>
    <property type="match status" value="1"/>
</dbReference>
<feature type="domain" description="Protein kinase" evidence="3">
    <location>
        <begin position="704"/>
        <end position="984"/>
    </location>
</feature>
<evidence type="ECO:0000256" key="1">
    <source>
        <dbReference type="SAM" id="MobiDB-lite"/>
    </source>
</evidence>